<dbReference type="Proteomes" id="UP000823388">
    <property type="component" value="Chromosome 9N"/>
</dbReference>
<dbReference type="EMBL" id="CM029054">
    <property type="protein sequence ID" value="KAG2541909.1"/>
    <property type="molecule type" value="Genomic_DNA"/>
</dbReference>
<dbReference type="InterPro" id="IPR041567">
    <property type="entry name" value="COI1_F-box"/>
</dbReference>
<dbReference type="SUPFAM" id="SSF52047">
    <property type="entry name" value="RNI-like"/>
    <property type="match status" value="2"/>
</dbReference>
<dbReference type="InterPro" id="IPR032675">
    <property type="entry name" value="LRR_dom_sf"/>
</dbReference>
<accession>A0A8T0N1P3</accession>
<gene>
    <name evidence="4" type="ORF">PVAP13_9NG663200</name>
</gene>
<organism evidence="4 5">
    <name type="scientific">Panicum virgatum</name>
    <name type="common">Blackwell switchgrass</name>
    <dbReference type="NCBI Taxonomy" id="38727"/>
    <lineage>
        <taxon>Eukaryota</taxon>
        <taxon>Viridiplantae</taxon>
        <taxon>Streptophyta</taxon>
        <taxon>Embryophyta</taxon>
        <taxon>Tracheophyta</taxon>
        <taxon>Spermatophyta</taxon>
        <taxon>Magnoliopsida</taxon>
        <taxon>Liliopsida</taxon>
        <taxon>Poales</taxon>
        <taxon>Poaceae</taxon>
        <taxon>PACMAD clade</taxon>
        <taxon>Panicoideae</taxon>
        <taxon>Panicodae</taxon>
        <taxon>Paniceae</taxon>
        <taxon>Panicinae</taxon>
        <taxon>Panicum</taxon>
        <taxon>Panicum sect. Hiantes</taxon>
    </lineage>
</organism>
<dbReference type="CDD" id="cd22159">
    <property type="entry name" value="F-box_AtTIR1-like"/>
    <property type="match status" value="1"/>
</dbReference>
<feature type="region of interest" description="Disordered" evidence="1">
    <location>
        <begin position="1"/>
        <end position="45"/>
    </location>
</feature>
<proteinExistence type="predicted"/>
<comment type="caution">
    <text evidence="4">The sequence shown here is derived from an EMBL/GenBank/DDBJ whole genome shotgun (WGS) entry which is preliminary data.</text>
</comment>
<feature type="compositionally biased region" description="Basic and acidic residues" evidence="1">
    <location>
        <begin position="19"/>
        <end position="34"/>
    </location>
</feature>
<keyword evidence="5" id="KW-1185">Reference proteome</keyword>
<sequence>MVIHCTSDAGGRPPRAAAHRPEKKAAAREGEGGDRSGGGGSVAGSAQLSAAGAMGGEAEAGERQLGRVLSFGIPDTALGLVMGYVEDPWDRDAISLVCRHWCRVDELSRKHVTVAMAYSTTPERLFRRFPCLESLKLKAKPRAAMFNLISDDWGGSASPWIRQLSATFHFLKKLHLRRMIVSDDDISVLVRAKAHMLVSLKLDRCSGFSTPSLALVARSCKKLETLFLEESAIAEKENDEWIRELATNNSVLETLNFFLTDLRASPEHLTLLVRNCQRLKTLKISECFMPDLTGLFRIAQTLQEFAGGSFEEPDQQVVNRNYENYYFPPSLHRLSLLYMGTNDLQILFPYSAALKKLDLQFAFLNTEDHCQIVQRCPNLETLEARDVIGDRGLQVVAQTCKKLQRLRVERGDDDHGGLEDEQGRISQVGVMAVAQGCPELTYWAIHVSDITNAALEAVGTFSRNLNDFRLVLLDREAHITELPLDNGVRALLRGCTKLRRFAFYVRAGVLTDVGLGYVGEFSKGIRYMLLGNVGESDNGILQLSRGCPSLQKLELRGCLFSEHALAVAALQLKSLRYLWVQGYRSSPTGAGLMAMVRPFWNIEFIVPDQDGPCPDFRKQILAYYSLAGRRTDCPPSVIPLYPAF</sequence>
<protein>
    <recommendedName>
        <fullName evidence="6">Coronatine-insensitive protein 1</fullName>
    </recommendedName>
</protein>
<dbReference type="PANTHER" id="PTHR16134">
    <property type="entry name" value="F-BOX/TPR REPEAT PROTEIN POF3"/>
    <property type="match status" value="1"/>
</dbReference>
<reference evidence="4" key="1">
    <citation type="submission" date="2020-05" db="EMBL/GenBank/DDBJ databases">
        <title>WGS assembly of Panicum virgatum.</title>
        <authorList>
            <person name="Lovell J.T."/>
            <person name="Jenkins J."/>
            <person name="Shu S."/>
            <person name="Juenger T.E."/>
            <person name="Schmutz J."/>
        </authorList>
    </citation>
    <scope>NUCLEOTIDE SEQUENCE</scope>
    <source>
        <strain evidence="4">AP13</strain>
    </source>
</reference>
<evidence type="ECO:0000259" key="3">
    <source>
        <dbReference type="Pfam" id="PF18791"/>
    </source>
</evidence>
<evidence type="ECO:0008006" key="6">
    <source>
        <dbReference type="Google" id="ProtNLM"/>
    </source>
</evidence>
<dbReference type="InterPro" id="IPR041101">
    <property type="entry name" value="Transp_inhibit"/>
</dbReference>
<feature type="domain" description="Transport inhibitor response 1" evidence="3">
    <location>
        <begin position="130"/>
        <end position="176"/>
    </location>
</feature>
<evidence type="ECO:0000256" key="1">
    <source>
        <dbReference type="SAM" id="MobiDB-lite"/>
    </source>
</evidence>
<dbReference type="Gene3D" id="3.80.10.10">
    <property type="entry name" value="Ribonuclease Inhibitor"/>
    <property type="match status" value="1"/>
</dbReference>
<evidence type="ECO:0000313" key="4">
    <source>
        <dbReference type="EMBL" id="KAG2541909.1"/>
    </source>
</evidence>
<dbReference type="Gene3D" id="1.20.1280.50">
    <property type="match status" value="1"/>
</dbReference>
<evidence type="ECO:0000313" key="5">
    <source>
        <dbReference type="Proteomes" id="UP000823388"/>
    </source>
</evidence>
<dbReference type="Pfam" id="PF18791">
    <property type="entry name" value="Transp_inhibit"/>
    <property type="match status" value="1"/>
</dbReference>
<evidence type="ECO:0000259" key="2">
    <source>
        <dbReference type="Pfam" id="PF18511"/>
    </source>
</evidence>
<dbReference type="FunFam" id="3.80.10.10:FF:000124">
    <property type="entry name" value="Coronatine-insensitive protein 1"/>
    <property type="match status" value="1"/>
</dbReference>
<dbReference type="PANTHER" id="PTHR16134:SF43">
    <property type="entry name" value="CORONATINE-INSENSITIVE PROTEIN 1"/>
    <property type="match status" value="1"/>
</dbReference>
<dbReference type="AlphaFoldDB" id="A0A8T0N1P3"/>
<name>A0A8T0N1P3_PANVG</name>
<dbReference type="Pfam" id="PF18511">
    <property type="entry name" value="F-box_5"/>
    <property type="match status" value="1"/>
</dbReference>
<feature type="domain" description="COI1 F-box" evidence="2">
    <location>
        <begin position="72"/>
        <end position="111"/>
    </location>
</feature>